<organism evidence="3 4">
    <name type="scientific">Oidiodendron maius (strain Zn)</name>
    <dbReference type="NCBI Taxonomy" id="913774"/>
    <lineage>
        <taxon>Eukaryota</taxon>
        <taxon>Fungi</taxon>
        <taxon>Dikarya</taxon>
        <taxon>Ascomycota</taxon>
        <taxon>Pezizomycotina</taxon>
        <taxon>Leotiomycetes</taxon>
        <taxon>Leotiomycetes incertae sedis</taxon>
        <taxon>Myxotrichaceae</taxon>
        <taxon>Oidiodendron</taxon>
    </lineage>
</organism>
<feature type="domain" description="PH" evidence="1">
    <location>
        <begin position="218"/>
        <end position="312"/>
    </location>
</feature>
<dbReference type="InterPro" id="IPR057081">
    <property type="entry name" value="PH_N"/>
</dbReference>
<feature type="domain" description="PH" evidence="2">
    <location>
        <begin position="332"/>
        <end position="390"/>
    </location>
</feature>
<evidence type="ECO:0000313" key="3">
    <source>
        <dbReference type="EMBL" id="KIN01859.1"/>
    </source>
</evidence>
<dbReference type="InParanoid" id="A0A0C3CS67"/>
<name>A0A0C3CS67_OIDMZ</name>
<dbReference type="EMBL" id="KN832875">
    <property type="protein sequence ID" value="KIN01859.1"/>
    <property type="molecule type" value="Genomic_DNA"/>
</dbReference>
<reference evidence="4" key="2">
    <citation type="submission" date="2015-01" db="EMBL/GenBank/DDBJ databases">
        <title>Evolutionary Origins and Diversification of the Mycorrhizal Mutualists.</title>
        <authorList>
            <consortium name="DOE Joint Genome Institute"/>
            <consortium name="Mycorrhizal Genomics Consortium"/>
            <person name="Kohler A."/>
            <person name="Kuo A."/>
            <person name="Nagy L.G."/>
            <person name="Floudas D."/>
            <person name="Copeland A."/>
            <person name="Barry K.W."/>
            <person name="Cichocki N."/>
            <person name="Veneault-Fourrey C."/>
            <person name="LaButti K."/>
            <person name="Lindquist E.A."/>
            <person name="Lipzen A."/>
            <person name="Lundell T."/>
            <person name="Morin E."/>
            <person name="Murat C."/>
            <person name="Riley R."/>
            <person name="Ohm R."/>
            <person name="Sun H."/>
            <person name="Tunlid A."/>
            <person name="Henrissat B."/>
            <person name="Grigoriev I.V."/>
            <person name="Hibbett D.S."/>
            <person name="Martin F."/>
        </authorList>
    </citation>
    <scope>NUCLEOTIDE SEQUENCE [LARGE SCALE GENOMIC DNA]</scope>
    <source>
        <strain evidence="4">Zn</strain>
    </source>
</reference>
<dbReference type="Pfam" id="PF23074">
    <property type="entry name" value="PH_FT_N"/>
    <property type="match status" value="1"/>
</dbReference>
<dbReference type="OrthoDB" id="5345571at2759"/>
<dbReference type="Pfam" id="PF23076">
    <property type="entry name" value="PH_FT_C"/>
    <property type="match status" value="1"/>
</dbReference>
<evidence type="ECO:0000259" key="1">
    <source>
        <dbReference type="Pfam" id="PF23074"/>
    </source>
</evidence>
<sequence length="390" mass="45900">MEELGCWQEAERCDRAATQLLRIRRELTVESFEEVTQLVVEVEATSRILRDIYDLFRLYRARTVIVTYYLTLVLGCLQKTLRDMMIYISNDELLSGRQWVLMNERLGDQGDISLIERFILYFNFLVQCIRLFSRSPLYDPALLQSLRLKIIRLRRLRGIPEPAFPVPPHFAPAAPTQQDIESRHWAQKIFDEQPHSATGLRHRRPSRCFGPPMIEERLGISSGSVVLSKLQFDKNHLSVTLYLHSEGADLTRLLCRWMDPHYNAMLSCYGVHELCVRRKGSALQLRRWSNNRAYSTVWLALFFKTWESYISFLGRIGYFKAYRAGSKANMTIVTHTSASPDWITRHSPHRIWVRDIRLYIFCKKYKQSHQTRKGGLFEIRFMEEDGTHRF</sequence>
<proteinExistence type="predicted"/>
<dbReference type="AlphaFoldDB" id="A0A0C3CS67"/>
<keyword evidence="4" id="KW-1185">Reference proteome</keyword>
<protein>
    <submittedName>
        <fullName evidence="3">Uncharacterized protein</fullName>
    </submittedName>
</protein>
<dbReference type="InterPro" id="IPR057082">
    <property type="entry name" value="PH_C"/>
</dbReference>
<dbReference type="Proteomes" id="UP000054321">
    <property type="component" value="Unassembled WGS sequence"/>
</dbReference>
<dbReference type="HOGENOM" id="CLU_031212_0_0_1"/>
<gene>
    <name evidence="3" type="ORF">OIDMADRAFT_120606</name>
</gene>
<evidence type="ECO:0000259" key="2">
    <source>
        <dbReference type="Pfam" id="PF23076"/>
    </source>
</evidence>
<accession>A0A0C3CS67</accession>
<reference evidence="3 4" key="1">
    <citation type="submission" date="2014-04" db="EMBL/GenBank/DDBJ databases">
        <authorList>
            <consortium name="DOE Joint Genome Institute"/>
            <person name="Kuo A."/>
            <person name="Martino E."/>
            <person name="Perotto S."/>
            <person name="Kohler A."/>
            <person name="Nagy L.G."/>
            <person name="Floudas D."/>
            <person name="Copeland A."/>
            <person name="Barry K.W."/>
            <person name="Cichocki N."/>
            <person name="Veneault-Fourrey C."/>
            <person name="LaButti K."/>
            <person name="Lindquist E.A."/>
            <person name="Lipzen A."/>
            <person name="Lundell T."/>
            <person name="Morin E."/>
            <person name="Murat C."/>
            <person name="Sun H."/>
            <person name="Tunlid A."/>
            <person name="Henrissat B."/>
            <person name="Grigoriev I.V."/>
            <person name="Hibbett D.S."/>
            <person name="Martin F."/>
            <person name="Nordberg H.P."/>
            <person name="Cantor M.N."/>
            <person name="Hua S.X."/>
        </authorList>
    </citation>
    <scope>NUCLEOTIDE SEQUENCE [LARGE SCALE GENOMIC DNA]</scope>
    <source>
        <strain evidence="3 4">Zn</strain>
    </source>
</reference>
<evidence type="ECO:0000313" key="4">
    <source>
        <dbReference type="Proteomes" id="UP000054321"/>
    </source>
</evidence>